<keyword evidence="5 13" id="KW-0479">Metal-binding</keyword>
<feature type="region of interest" description="Disordered" evidence="14">
    <location>
        <begin position="109"/>
        <end position="140"/>
    </location>
</feature>
<evidence type="ECO:0000256" key="14">
    <source>
        <dbReference type="SAM" id="MobiDB-lite"/>
    </source>
</evidence>
<feature type="compositionally biased region" description="Polar residues" evidence="14">
    <location>
        <begin position="112"/>
        <end position="133"/>
    </location>
</feature>
<dbReference type="Gene3D" id="1.10.150.110">
    <property type="entry name" value="DNA polymerase beta, N-terminal domain-like"/>
    <property type="match status" value="1"/>
</dbReference>
<dbReference type="Pfam" id="PF21292">
    <property type="entry name" value="EME1-MUS81_C"/>
    <property type="match status" value="1"/>
</dbReference>
<feature type="region of interest" description="Disordered" evidence="14">
    <location>
        <begin position="243"/>
        <end position="325"/>
    </location>
</feature>
<keyword evidence="6 13" id="KW-0255">Endonuclease</keyword>
<feature type="compositionally biased region" description="Polar residues" evidence="14">
    <location>
        <begin position="243"/>
        <end position="273"/>
    </location>
</feature>
<dbReference type="Pfam" id="PF14716">
    <property type="entry name" value="HHH_8"/>
    <property type="match status" value="1"/>
</dbReference>
<dbReference type="InterPro" id="IPR010996">
    <property type="entry name" value="HHH_MUS81"/>
</dbReference>
<dbReference type="SUPFAM" id="SSF52980">
    <property type="entry name" value="Restriction endonuclease-like"/>
    <property type="match status" value="1"/>
</dbReference>
<evidence type="ECO:0000256" key="2">
    <source>
        <dbReference type="ARBA" id="ARBA00004123"/>
    </source>
</evidence>
<protein>
    <recommendedName>
        <fullName evidence="13">Crossover junction endonuclease MUS81</fullName>
        <ecNumber evidence="13">3.1.22.-</ecNumber>
    </recommendedName>
</protein>
<evidence type="ECO:0000256" key="6">
    <source>
        <dbReference type="ARBA" id="ARBA00022759"/>
    </source>
</evidence>
<comment type="function">
    <text evidence="13">Interacts with EME1 to form a DNA structure-specific endonuclease with substrate preference for branched DNA structures with a 5'-end at the branch nick. Typical substrates include 3'-flap structures, D-loops, replication forks and nicked Holliday junctions. May be required in mitosis for the processing of stalled or collapsed replication fork intermediates. May be required in meiosis for the repair of meiosis-specific double strand breaks subsequent to single-end invasion (SEI).</text>
</comment>
<dbReference type="InterPro" id="IPR042530">
    <property type="entry name" value="EME1/EME2_C"/>
</dbReference>
<dbReference type="EC" id="3.1.22.-" evidence="13"/>
<comment type="subunit">
    <text evidence="13">Interacts with EME1.</text>
</comment>
<dbReference type="PANTHER" id="PTHR13451:SF0">
    <property type="entry name" value="CROSSOVER JUNCTION ENDONUCLEASE MUS81"/>
    <property type="match status" value="1"/>
</dbReference>
<keyword evidence="4 13" id="KW-0540">Nuclease</keyword>
<dbReference type="Gene3D" id="1.10.150.670">
    <property type="entry name" value="Crossover junction endonuclease EME1, DNA-binding domain"/>
    <property type="match status" value="1"/>
</dbReference>
<dbReference type="SUPFAM" id="SSF47802">
    <property type="entry name" value="DNA polymerase beta, N-terminal domain-like"/>
    <property type="match status" value="1"/>
</dbReference>
<dbReference type="InterPro" id="IPR033309">
    <property type="entry name" value="Mus81"/>
</dbReference>
<keyword evidence="11 13" id="KW-0234">DNA repair</keyword>
<dbReference type="PANTHER" id="PTHR13451">
    <property type="entry name" value="CLASS II CROSSOVER JUNCTION ENDONUCLEASE MUS81"/>
    <property type="match status" value="1"/>
</dbReference>
<dbReference type="Pfam" id="PF02732">
    <property type="entry name" value="ERCC4"/>
    <property type="match status" value="1"/>
</dbReference>
<evidence type="ECO:0000256" key="1">
    <source>
        <dbReference type="ARBA" id="ARBA00001946"/>
    </source>
</evidence>
<organism evidence="16 17">
    <name type="scientific">Saccoglossus kowalevskii</name>
    <name type="common">Acorn worm</name>
    <dbReference type="NCBI Taxonomy" id="10224"/>
    <lineage>
        <taxon>Eukaryota</taxon>
        <taxon>Metazoa</taxon>
        <taxon>Hemichordata</taxon>
        <taxon>Enteropneusta</taxon>
        <taxon>Harrimaniidae</taxon>
        <taxon>Saccoglossus</taxon>
    </lineage>
</organism>
<dbReference type="InterPro" id="IPR047417">
    <property type="entry name" value="WHD_MUS81"/>
</dbReference>
<evidence type="ECO:0000256" key="7">
    <source>
        <dbReference type="ARBA" id="ARBA00022763"/>
    </source>
</evidence>
<feature type="domain" description="ERCC4" evidence="15">
    <location>
        <begin position="365"/>
        <end position="475"/>
    </location>
</feature>
<comment type="similarity">
    <text evidence="3 13">Belongs to the XPF family.</text>
</comment>
<dbReference type="InterPro" id="IPR006166">
    <property type="entry name" value="ERCC4_domain"/>
</dbReference>
<dbReference type="InterPro" id="IPR027421">
    <property type="entry name" value="DNA_pol_lamdba_lyase_dom_sf"/>
</dbReference>
<keyword evidence="8 13" id="KW-0378">Hydrolase</keyword>
<evidence type="ECO:0000256" key="12">
    <source>
        <dbReference type="ARBA" id="ARBA00023242"/>
    </source>
</evidence>
<evidence type="ECO:0000256" key="8">
    <source>
        <dbReference type="ARBA" id="ARBA00022801"/>
    </source>
</evidence>
<dbReference type="CDD" id="cd20074">
    <property type="entry name" value="XPF_nuclease_Mus81"/>
    <property type="match status" value="1"/>
</dbReference>
<proteinExistence type="inferred from homology"/>
<evidence type="ECO:0000256" key="9">
    <source>
        <dbReference type="ARBA" id="ARBA00022842"/>
    </source>
</evidence>
<dbReference type="Gene3D" id="3.40.50.10130">
    <property type="match status" value="1"/>
</dbReference>
<name>A0ABM0M206_SACKO</name>
<dbReference type="RefSeq" id="XP_006814047.1">
    <property type="nucleotide sequence ID" value="XM_006813984.1"/>
</dbReference>
<feature type="compositionally biased region" description="Polar residues" evidence="14">
    <location>
        <begin position="285"/>
        <end position="324"/>
    </location>
</feature>
<evidence type="ECO:0000256" key="11">
    <source>
        <dbReference type="ARBA" id="ARBA00023204"/>
    </source>
</evidence>
<keyword evidence="9 13" id="KW-0460">Magnesium</keyword>
<keyword evidence="16" id="KW-1185">Reference proteome</keyword>
<keyword evidence="7 13" id="KW-0227">DNA damage</keyword>
<evidence type="ECO:0000259" key="15">
    <source>
        <dbReference type="SMART" id="SM00891"/>
    </source>
</evidence>
<dbReference type="Proteomes" id="UP000694865">
    <property type="component" value="Unplaced"/>
</dbReference>
<sequence length="654" mass="72218">MNYAKKKKPDRPCPNPLFLQWLTEWRDESAKTGSNRQFTYAKAINSLKKYPVPLTSGKEAKILEGFGDKICKMLDKKLLDNGIIPGSPILGKPISRVMPSTTVDLCDKPSIAGSSDTSQTVGKTNPISQTSQQRKTRVVAGQSKAKREYIPAYRSGPYALVLALYRDLKKENSLGYMTKGELVREAQTLCEKSFSVPDPGARYTAWSSMGTLIKKGLIVKESNPAKYSLSDSGCELANKLESSLPTDTASGTRPTSFTVTSQPSTSTGITLRLSSDEEDPDQNDNIDSLTVSTASNSLKSLRTDSTMPISSHTNPSQSNSAYTYSQSSVDSISNIDDSSQGSISTSSSVDARPQFVLQQGTYDVILCVDNCETAGGSSGSRKANLLPELKKNGIDCDVRKLQVGDFLWIAKERIRHMPGCLEIPIAKEIVLDYIVERKRMDDLASSITDGRFKEQKFRLKNCGLRKPIYLVEDFGSGQHLSVPETTLQQAVVNTQVIDGFYVKRTGELKQSVAYLTVMTRYLQSEYARKTLTAYSKDYLDSLDSRPDVHCSHQQMMMSFSEFDQMTIKNKAMTVTEMFAKQLMQISGLSAEKAKSILEKYRTPQGLLAAYGGIPENSGKEKLLANLKYGKSQRNLGPSVSRMVYQLYNTTGPLQ</sequence>
<dbReference type="InterPro" id="IPR047416">
    <property type="entry name" value="XPF_nuclease_Mus81"/>
</dbReference>
<evidence type="ECO:0000256" key="13">
    <source>
        <dbReference type="RuleBase" id="RU369042"/>
    </source>
</evidence>
<reference evidence="17" key="1">
    <citation type="submission" date="2025-08" db="UniProtKB">
        <authorList>
            <consortium name="RefSeq"/>
        </authorList>
    </citation>
    <scope>IDENTIFICATION</scope>
    <source>
        <tissue evidence="17">Testes</tissue>
    </source>
</reference>
<dbReference type="GeneID" id="100377513"/>
<evidence type="ECO:0000256" key="3">
    <source>
        <dbReference type="ARBA" id="ARBA00010015"/>
    </source>
</evidence>
<comment type="subcellular location">
    <subcellularLocation>
        <location evidence="2 13">Nucleus</location>
    </subcellularLocation>
</comment>
<gene>
    <name evidence="17" type="primary">LOC100377513</name>
</gene>
<dbReference type="SMART" id="SM00891">
    <property type="entry name" value="ERCC4"/>
    <property type="match status" value="1"/>
</dbReference>
<evidence type="ECO:0000256" key="5">
    <source>
        <dbReference type="ARBA" id="ARBA00022723"/>
    </source>
</evidence>
<evidence type="ECO:0000313" key="17">
    <source>
        <dbReference type="RefSeq" id="XP_006814047.1"/>
    </source>
</evidence>
<dbReference type="Pfam" id="PF21136">
    <property type="entry name" value="WHD_MUS81"/>
    <property type="match status" value="1"/>
</dbReference>
<dbReference type="Gene3D" id="1.10.10.10">
    <property type="entry name" value="Winged helix-like DNA-binding domain superfamily/Winged helix DNA-binding domain"/>
    <property type="match status" value="1"/>
</dbReference>
<dbReference type="CDD" id="cd21036">
    <property type="entry name" value="WH_MUS81"/>
    <property type="match status" value="1"/>
</dbReference>
<dbReference type="InterPro" id="IPR011335">
    <property type="entry name" value="Restrct_endonuc-II-like"/>
</dbReference>
<dbReference type="InterPro" id="IPR036388">
    <property type="entry name" value="WH-like_DNA-bd_sf"/>
</dbReference>
<comment type="cofactor">
    <cofactor evidence="1 13">
        <name>Mg(2+)</name>
        <dbReference type="ChEBI" id="CHEBI:18420"/>
    </cofactor>
</comment>
<keyword evidence="10 13" id="KW-0233">DNA recombination</keyword>
<evidence type="ECO:0000313" key="16">
    <source>
        <dbReference type="Proteomes" id="UP000694865"/>
    </source>
</evidence>
<keyword evidence="12 13" id="KW-0539">Nucleus</keyword>
<evidence type="ECO:0000256" key="4">
    <source>
        <dbReference type="ARBA" id="ARBA00022722"/>
    </source>
</evidence>
<evidence type="ECO:0000256" key="10">
    <source>
        <dbReference type="ARBA" id="ARBA00023172"/>
    </source>
</evidence>
<accession>A0ABM0M206</accession>